<proteinExistence type="inferred from homology"/>
<sequence length="138" mass="15567">MAPATLAEIDDQLKLIVQNLYNLIVQSLDHQGTLTEDAMKREIQSLIQNLVLLTRTAPSLPLEIPPDIIQYVEQARNPDIYTREFVELAQAQNQRLKGKSEAFAQLRDILAKEIMTAMPEVRNEVKRVVESTGGRLDG</sequence>
<dbReference type="Proteomes" id="UP000250140">
    <property type="component" value="Unassembled WGS sequence"/>
</dbReference>
<keyword evidence="5 6" id="KW-0539">Nucleus</keyword>
<evidence type="ECO:0000313" key="7">
    <source>
        <dbReference type="EMBL" id="OCL06412.1"/>
    </source>
</evidence>
<keyword evidence="8" id="KW-1185">Reference proteome</keyword>
<reference evidence="7 8" key="1">
    <citation type="journal article" date="2016" name="Nat. Commun.">
        <title>Ectomycorrhizal ecology is imprinted in the genome of the dominant symbiotic fungus Cenococcum geophilum.</title>
        <authorList>
            <consortium name="DOE Joint Genome Institute"/>
            <person name="Peter M."/>
            <person name="Kohler A."/>
            <person name="Ohm R.A."/>
            <person name="Kuo A."/>
            <person name="Krutzmann J."/>
            <person name="Morin E."/>
            <person name="Arend M."/>
            <person name="Barry K.W."/>
            <person name="Binder M."/>
            <person name="Choi C."/>
            <person name="Clum A."/>
            <person name="Copeland A."/>
            <person name="Grisel N."/>
            <person name="Haridas S."/>
            <person name="Kipfer T."/>
            <person name="LaButti K."/>
            <person name="Lindquist E."/>
            <person name="Lipzen A."/>
            <person name="Maire R."/>
            <person name="Meier B."/>
            <person name="Mihaltcheva S."/>
            <person name="Molinier V."/>
            <person name="Murat C."/>
            <person name="Poggeler S."/>
            <person name="Quandt C.A."/>
            <person name="Sperisen C."/>
            <person name="Tritt A."/>
            <person name="Tisserant E."/>
            <person name="Crous P.W."/>
            <person name="Henrissat B."/>
            <person name="Nehls U."/>
            <person name="Egli S."/>
            <person name="Spatafora J.W."/>
            <person name="Grigoriev I.V."/>
            <person name="Martin F.M."/>
        </authorList>
    </citation>
    <scope>NUCLEOTIDE SEQUENCE [LARGE SCALE GENOMIC DNA]</scope>
    <source>
        <strain evidence="7 8">CBS 207.34</strain>
    </source>
</reference>
<keyword evidence="6" id="KW-0010">Activator</keyword>
<evidence type="ECO:0000256" key="6">
    <source>
        <dbReference type="RuleBase" id="RU364146"/>
    </source>
</evidence>
<gene>
    <name evidence="6" type="primary">MED10</name>
    <name evidence="7" type="ORF">AOQ84DRAFT_223855</name>
</gene>
<protein>
    <recommendedName>
        <fullName evidence="6">Mediator of RNA polymerase II transcription subunit 10</fullName>
    </recommendedName>
    <alternativeName>
        <fullName evidence="6">Mediator complex subunit 10</fullName>
    </alternativeName>
</protein>
<comment type="subcellular location">
    <subcellularLocation>
        <location evidence="1 6">Nucleus</location>
    </subcellularLocation>
</comment>
<evidence type="ECO:0000256" key="4">
    <source>
        <dbReference type="ARBA" id="ARBA00023163"/>
    </source>
</evidence>
<evidence type="ECO:0000256" key="1">
    <source>
        <dbReference type="ARBA" id="ARBA00004123"/>
    </source>
</evidence>
<dbReference type="Pfam" id="PF09748">
    <property type="entry name" value="Med10"/>
    <property type="match status" value="1"/>
</dbReference>
<evidence type="ECO:0000256" key="5">
    <source>
        <dbReference type="ARBA" id="ARBA00023242"/>
    </source>
</evidence>
<dbReference type="GO" id="GO:0006357">
    <property type="term" value="P:regulation of transcription by RNA polymerase II"/>
    <property type="evidence" value="ECO:0007669"/>
    <property type="project" value="InterPro"/>
</dbReference>
<name>A0A8E2EWV9_9PEZI</name>
<comment type="function">
    <text evidence="6">Component of the Mediator complex, a coactivator involved in the regulated transcription of nearly all RNA polymerase II-dependent genes. Mediator functions as a bridge to convey information from gene-specific regulatory proteins to the basal RNA polymerase II transcription machinery. Mediator is recruited to promoters by direct interactions with regulatory proteins and serves as a scaffold for the assembly of a functional preinitiation complex with RNA polymerase II and the general transcription factors.</text>
</comment>
<dbReference type="EMBL" id="KV750077">
    <property type="protein sequence ID" value="OCL06412.1"/>
    <property type="molecule type" value="Genomic_DNA"/>
</dbReference>
<keyword evidence="4 6" id="KW-0804">Transcription</keyword>
<evidence type="ECO:0000256" key="2">
    <source>
        <dbReference type="ARBA" id="ARBA00005389"/>
    </source>
</evidence>
<dbReference type="OrthoDB" id="337270at2759"/>
<comment type="subunit">
    <text evidence="6">Component of the Mediator complex.</text>
</comment>
<dbReference type="GO" id="GO:0003712">
    <property type="term" value="F:transcription coregulator activity"/>
    <property type="evidence" value="ECO:0007669"/>
    <property type="project" value="InterPro"/>
</dbReference>
<dbReference type="AlphaFoldDB" id="A0A8E2EWV9"/>
<dbReference type="GO" id="GO:0016592">
    <property type="term" value="C:mediator complex"/>
    <property type="evidence" value="ECO:0007669"/>
    <property type="project" value="InterPro"/>
</dbReference>
<accession>A0A8E2EWV9</accession>
<organism evidence="7 8">
    <name type="scientific">Glonium stellatum</name>
    <dbReference type="NCBI Taxonomy" id="574774"/>
    <lineage>
        <taxon>Eukaryota</taxon>
        <taxon>Fungi</taxon>
        <taxon>Dikarya</taxon>
        <taxon>Ascomycota</taxon>
        <taxon>Pezizomycotina</taxon>
        <taxon>Dothideomycetes</taxon>
        <taxon>Pleosporomycetidae</taxon>
        <taxon>Gloniales</taxon>
        <taxon>Gloniaceae</taxon>
        <taxon>Glonium</taxon>
    </lineage>
</organism>
<dbReference type="InterPro" id="IPR019145">
    <property type="entry name" value="Mediator_Med10"/>
</dbReference>
<evidence type="ECO:0000313" key="8">
    <source>
        <dbReference type="Proteomes" id="UP000250140"/>
    </source>
</evidence>
<comment type="similarity">
    <text evidence="2 6">Belongs to the Mediator complex subunit 10 family.</text>
</comment>
<evidence type="ECO:0000256" key="3">
    <source>
        <dbReference type="ARBA" id="ARBA00023015"/>
    </source>
</evidence>
<keyword evidence="3 6" id="KW-0805">Transcription regulation</keyword>